<evidence type="ECO:0000313" key="2">
    <source>
        <dbReference type="EMBL" id="KAH0967143.1"/>
    </source>
</evidence>
<evidence type="ECO:0000313" key="3">
    <source>
        <dbReference type="Proteomes" id="UP000824596"/>
    </source>
</evidence>
<dbReference type="Proteomes" id="UP000824596">
    <property type="component" value="Unassembled WGS sequence"/>
</dbReference>
<accession>A0A9P8SL66</accession>
<dbReference type="InterPro" id="IPR036397">
    <property type="entry name" value="RNaseH_sf"/>
</dbReference>
<dbReference type="Gene3D" id="3.30.420.10">
    <property type="entry name" value="Ribonuclease H-like superfamily/Ribonuclease H"/>
    <property type="match status" value="1"/>
</dbReference>
<dbReference type="OrthoDB" id="4948765at2759"/>
<proteinExistence type="predicted"/>
<keyword evidence="1" id="KW-0472">Membrane</keyword>
<dbReference type="GO" id="GO:0003676">
    <property type="term" value="F:nucleic acid binding"/>
    <property type="evidence" value="ECO:0007669"/>
    <property type="project" value="InterPro"/>
</dbReference>
<keyword evidence="1" id="KW-1133">Transmembrane helix</keyword>
<name>A0A9P8SL66_9HYPO</name>
<feature type="transmembrane region" description="Helical" evidence="1">
    <location>
        <begin position="342"/>
        <end position="374"/>
    </location>
</feature>
<keyword evidence="3" id="KW-1185">Reference proteome</keyword>
<dbReference type="RefSeq" id="XP_044724656.1">
    <property type="nucleotide sequence ID" value="XM_044861023.1"/>
</dbReference>
<keyword evidence="1" id="KW-0812">Transmembrane</keyword>
<reference evidence="2" key="1">
    <citation type="submission" date="2021-09" db="EMBL/GenBank/DDBJ databases">
        <title>A high-quality genome of the endoparasitic fungus Hirsutella rhossiliensis with a comparison of Hirsutella genomes reveals transposable elements contributing to genome size variation.</title>
        <authorList>
            <person name="Lin R."/>
            <person name="Jiao Y."/>
            <person name="Sun X."/>
            <person name="Ling J."/>
            <person name="Xie B."/>
            <person name="Cheng X."/>
        </authorList>
    </citation>
    <scope>NUCLEOTIDE SEQUENCE</scope>
    <source>
        <strain evidence="2">HR02</strain>
    </source>
</reference>
<evidence type="ECO:0000256" key="1">
    <source>
        <dbReference type="SAM" id="Phobius"/>
    </source>
</evidence>
<sequence length="727" mass="82633">MDPNDHYYLDRRYNNNRGRFGQKGYRSQRFNRPQGRYGHNHPWNKKCFVCNKEGCIYFNNLTDTIVGRTTLPVIRKWGHPWFLLPKTNEAAIAFLTESEIRTLHRRFGHPAVPRLHNLLRQAGHNDVTIDILENISRFCHHCQMHSQAPRRFKFTLKDDQEFNYEIVADVLYLGTLNAPSSLRALWIDTYLGPPDTIKHDAGTNFASLEFRNEVERYHAPLRPINDTAGPNGIVPTLLVFGAYPRMAPESDENASSALSRAASAGRLTHKERTIINRRYTIAPTAKRGPSVERKLGWQGPFKISAIDGSNVTIDTINGPQTFRSTLVQPYFRDETTIPAPLLLLRMILTFLFLILRAILFLFLPLPLPLFLLLIPRRRASEAAPLAPFEESDSTEIDDLLVRGVFSFERYNEAKHGNHHIFRSRMVREVKGHNDQEKTTLLTQSPTIQRGPDNFGIVGMQTDDTLMLGTQRFSALEEAELVKAQFRAKPKTTMTPVLALTSTGQAAKIEPIDIKAYDRAQQYVEQRARGAGLHDLNKRLQWQKDHQQRGLTYIPIDLANAKLIVFTDGSFANNKDLSSQLGFVIALGNVLHWSSTKCKRVTRSVLASEIYGMVNGFDIGISLATTIRKITDRLNLPPIPLIVCTDSFSLYECLVKLGTTKEKRLMIDIMALRQSYERREITEIRWINGADNPADAMTKASPNRALERLVDTNSLTIRIEGSVERPPR</sequence>
<comment type="caution">
    <text evidence="2">The sequence shown here is derived from an EMBL/GenBank/DDBJ whole genome shotgun (WGS) entry which is preliminary data.</text>
</comment>
<organism evidence="2 3">
    <name type="scientific">Hirsutella rhossiliensis</name>
    <dbReference type="NCBI Taxonomy" id="111463"/>
    <lineage>
        <taxon>Eukaryota</taxon>
        <taxon>Fungi</taxon>
        <taxon>Dikarya</taxon>
        <taxon>Ascomycota</taxon>
        <taxon>Pezizomycotina</taxon>
        <taxon>Sordariomycetes</taxon>
        <taxon>Hypocreomycetidae</taxon>
        <taxon>Hypocreales</taxon>
        <taxon>Ophiocordycipitaceae</taxon>
        <taxon>Hirsutella</taxon>
    </lineage>
</organism>
<dbReference type="EMBL" id="JAIZPD010000002">
    <property type="protein sequence ID" value="KAH0967143.1"/>
    <property type="molecule type" value="Genomic_DNA"/>
</dbReference>
<dbReference type="GeneID" id="68351681"/>
<protein>
    <submittedName>
        <fullName evidence="2">Transposase</fullName>
    </submittedName>
</protein>
<gene>
    <name evidence="2" type="ORF">HRG_02552</name>
</gene>
<dbReference type="AlphaFoldDB" id="A0A9P8SL66"/>